<dbReference type="PANTHER" id="PTHR28037:SF1">
    <property type="entry name" value="ALCOHOL O-ACETYLTRANSFERASE 1-RELATED"/>
    <property type="match status" value="1"/>
</dbReference>
<gene>
    <name evidence="2" type="ORF">Naga_100015g20</name>
</gene>
<protein>
    <recommendedName>
        <fullName evidence="4">Alcohol acetyltransferase</fullName>
    </recommendedName>
</protein>
<dbReference type="InterPro" id="IPR023213">
    <property type="entry name" value="CAT-like_dom_sf"/>
</dbReference>
<name>W7TVP6_9STRA</name>
<feature type="region of interest" description="Disordered" evidence="1">
    <location>
        <begin position="529"/>
        <end position="551"/>
    </location>
</feature>
<dbReference type="AlphaFoldDB" id="W7TVP6"/>
<feature type="region of interest" description="Disordered" evidence="1">
    <location>
        <begin position="635"/>
        <end position="658"/>
    </location>
</feature>
<reference evidence="2 3" key="1">
    <citation type="journal article" date="2014" name="Mol. Plant">
        <title>Chromosome Scale Genome Assembly and Transcriptome Profiling of Nannochloropsis gaditana in Nitrogen Depletion.</title>
        <authorList>
            <person name="Corteggiani Carpinelli E."/>
            <person name="Telatin A."/>
            <person name="Vitulo N."/>
            <person name="Forcato C."/>
            <person name="D'Angelo M."/>
            <person name="Schiavon R."/>
            <person name="Vezzi A."/>
            <person name="Giacometti G.M."/>
            <person name="Morosinotto T."/>
            <person name="Valle G."/>
        </authorList>
    </citation>
    <scope>NUCLEOTIDE SEQUENCE [LARGE SCALE GENOMIC DNA]</scope>
    <source>
        <strain evidence="2 3">B-31</strain>
    </source>
</reference>
<dbReference type="InterPro" id="IPR052058">
    <property type="entry name" value="Alcohol_O-acetyltransferase"/>
</dbReference>
<feature type="region of interest" description="Disordered" evidence="1">
    <location>
        <begin position="376"/>
        <end position="401"/>
    </location>
</feature>
<evidence type="ECO:0000313" key="2">
    <source>
        <dbReference type="EMBL" id="EWM27563.1"/>
    </source>
</evidence>
<keyword evidence="3" id="KW-1185">Reference proteome</keyword>
<comment type="caution">
    <text evidence="2">The sequence shown here is derived from an EMBL/GenBank/DDBJ whole genome shotgun (WGS) entry which is preliminary data.</text>
</comment>
<feature type="region of interest" description="Disordered" evidence="1">
    <location>
        <begin position="450"/>
        <end position="470"/>
    </location>
</feature>
<evidence type="ECO:0008006" key="4">
    <source>
        <dbReference type="Google" id="ProtNLM"/>
    </source>
</evidence>
<dbReference type="PANTHER" id="PTHR28037">
    <property type="entry name" value="ALCOHOL O-ACETYLTRANSFERASE 1-RELATED"/>
    <property type="match status" value="1"/>
</dbReference>
<evidence type="ECO:0000256" key="1">
    <source>
        <dbReference type="SAM" id="MobiDB-lite"/>
    </source>
</evidence>
<evidence type="ECO:0000313" key="3">
    <source>
        <dbReference type="Proteomes" id="UP000019335"/>
    </source>
</evidence>
<proteinExistence type="predicted"/>
<dbReference type="EMBL" id="AZIL01000430">
    <property type="protein sequence ID" value="EWM27563.1"/>
    <property type="molecule type" value="Genomic_DNA"/>
</dbReference>
<dbReference type="SUPFAM" id="SSF52777">
    <property type="entry name" value="CoA-dependent acyltransferases"/>
    <property type="match status" value="1"/>
</dbReference>
<dbReference type="OrthoDB" id="440612at2759"/>
<accession>W7TVP6</accession>
<feature type="compositionally biased region" description="Basic and acidic residues" evidence="1">
    <location>
        <begin position="458"/>
        <end position="470"/>
    </location>
</feature>
<organism evidence="2 3">
    <name type="scientific">Nannochloropsis gaditana</name>
    <dbReference type="NCBI Taxonomy" id="72520"/>
    <lineage>
        <taxon>Eukaryota</taxon>
        <taxon>Sar</taxon>
        <taxon>Stramenopiles</taxon>
        <taxon>Ochrophyta</taxon>
        <taxon>Eustigmatophyceae</taxon>
        <taxon>Eustigmatales</taxon>
        <taxon>Monodopsidaceae</taxon>
        <taxon>Nannochloropsis</taxon>
    </lineage>
</organism>
<dbReference type="Gene3D" id="3.30.559.10">
    <property type="entry name" value="Chloramphenicol acetyltransferase-like domain"/>
    <property type="match status" value="1"/>
</dbReference>
<dbReference type="Proteomes" id="UP000019335">
    <property type="component" value="Chromosome 6"/>
</dbReference>
<sequence length="739" mass="81980">MRHAILKVSFIDRRLMSFEADPTGRVNMHHHAFNYQVFLPLFFLFQVHTYSSAFQYAGPASWQSQLPFTRCMPFFPLLAMNTLSADSKPTTVSPPMSEQFQEGHRKSWRRLGSFETLLARKAAAGPQRLSIPHVCAAVVDDRKDLLEPHLVKRALSALVQRHPKLRACIRGTRKIDGAPIKGVRRGGKEVDPLAWWPCAMTDGEVVNNALSYVDVPTGGDAVDVSLQPSGSHPPPFEWEDDRFFFAHHFQRALDETDMDTSRGPLWRLKVLRPMGARREGRIALLFLFNHAISDQTSCNTLIHELLDTVEHIHSSCLDRQPTPGRPAPFVIPQAFPPSIEEAVLGPTRGTLSLTTLLYAAREALFGILPTTLFPRFPPPSYTPRPTADPEGPPERPPPFLPAATRRTICEFRTLDSDSLSMLRAACKSRGVTVTAALCAAMLYATSDFAHGQDGGGGRPERGHKQQKGREGAYHNYRLLLSLNMRAFGRSRKDEGREGGGEEEKMWAEHAVASAAGAMDFMVRLPEQRGSTLSLRPKRTGGSEEANDGTEDGVWEGKRDFWALTKRCRRELVDFIEAGFVAESVQLFDWGMQTIELNDVVEKEAENPQTFGRAYTCGVSNMGIFDGTGRSRVLAEGPNSDGSASVHARCQNGEDRESGERMRVIEASTPSAVPTAAYGPMRLRGIYYATSHSLTGSLYQLSCGTVDGALCLTFHFPWPLVPRSMARCFANRVLQILQCV</sequence>